<dbReference type="InterPro" id="IPR006016">
    <property type="entry name" value="UspA"/>
</dbReference>
<dbReference type="AlphaFoldDB" id="A0A844GZC9"/>
<dbReference type="EMBL" id="WMIF01000005">
    <property type="protein sequence ID" value="MTH33989.1"/>
    <property type="molecule type" value="Genomic_DNA"/>
</dbReference>
<gene>
    <name evidence="3" type="ORF">GL279_05180</name>
</gene>
<evidence type="ECO:0000256" key="1">
    <source>
        <dbReference type="ARBA" id="ARBA00008791"/>
    </source>
</evidence>
<dbReference type="Gene3D" id="3.40.50.12370">
    <property type="match status" value="1"/>
</dbReference>
<keyword evidence="4" id="KW-1185">Reference proteome</keyword>
<dbReference type="PANTHER" id="PTHR46268:SF6">
    <property type="entry name" value="UNIVERSAL STRESS PROTEIN UP12"/>
    <property type="match status" value="1"/>
</dbReference>
<evidence type="ECO:0000313" key="3">
    <source>
        <dbReference type="EMBL" id="MTH33989.1"/>
    </source>
</evidence>
<evidence type="ECO:0000313" key="4">
    <source>
        <dbReference type="Proteomes" id="UP000442533"/>
    </source>
</evidence>
<accession>A0A844GZC9</accession>
<name>A0A844GZC9_9RHOB</name>
<dbReference type="Pfam" id="PF00582">
    <property type="entry name" value="Usp"/>
    <property type="match status" value="2"/>
</dbReference>
<proteinExistence type="inferred from homology"/>
<dbReference type="OrthoDB" id="5564966at2"/>
<dbReference type="PANTHER" id="PTHR46268">
    <property type="entry name" value="STRESS RESPONSE PROTEIN NHAX"/>
    <property type="match status" value="1"/>
</dbReference>
<comment type="similarity">
    <text evidence="1">Belongs to the universal stress protein A family.</text>
</comment>
<feature type="domain" description="UspA" evidence="2">
    <location>
        <begin position="2"/>
        <end position="137"/>
    </location>
</feature>
<dbReference type="Proteomes" id="UP000442533">
    <property type="component" value="Unassembled WGS sequence"/>
</dbReference>
<organism evidence="3 4">
    <name type="scientific">Paracoccus limosus</name>
    <dbReference type="NCBI Taxonomy" id="913252"/>
    <lineage>
        <taxon>Bacteria</taxon>
        <taxon>Pseudomonadati</taxon>
        <taxon>Pseudomonadota</taxon>
        <taxon>Alphaproteobacteria</taxon>
        <taxon>Rhodobacterales</taxon>
        <taxon>Paracoccaceae</taxon>
        <taxon>Paracoccus</taxon>
    </lineage>
</organism>
<feature type="domain" description="UspA" evidence="2">
    <location>
        <begin position="151"/>
        <end position="288"/>
    </location>
</feature>
<reference evidence="3 4" key="1">
    <citation type="submission" date="2019-11" db="EMBL/GenBank/DDBJ databases">
        <authorList>
            <person name="Dong K."/>
        </authorList>
    </citation>
    <scope>NUCLEOTIDE SEQUENCE [LARGE SCALE GENOMIC DNA]</scope>
    <source>
        <strain evidence="3 4">JCM 17370</strain>
    </source>
</reference>
<sequence length="292" mass="30919">MRLLVGFSVDKGGREALHLAATLARSSGGSLVVATIQPEGWDHPSPARVDAEYVQYLERFAAKAMATAKAELPGDIAAEVVIRHANSAGTGLCRAAEELGVDGVVLGSARSALLGRFHEGTTATEILHSARQPVILAPRGYVAAPQARVTRVTCAVAAQSDCSAVASRAREFASALGVPLRLATFIVRDKQMYPTGAGYDVENLVSNQFRSAALQAHERMFAALPGERPQSVLGDGPTWKAAIDSLEWMPDELLVIGSSHLGPVLQVFLGSNSGKIARFAPVPRMIVPRPHD</sequence>
<dbReference type="RefSeq" id="WP_155063550.1">
    <property type="nucleotide sequence ID" value="NZ_WMIF01000005.1"/>
</dbReference>
<dbReference type="SUPFAM" id="SSF52402">
    <property type="entry name" value="Adenine nucleotide alpha hydrolases-like"/>
    <property type="match status" value="2"/>
</dbReference>
<comment type="caution">
    <text evidence="3">The sequence shown here is derived from an EMBL/GenBank/DDBJ whole genome shotgun (WGS) entry which is preliminary data.</text>
</comment>
<evidence type="ECO:0000259" key="2">
    <source>
        <dbReference type="Pfam" id="PF00582"/>
    </source>
</evidence>
<dbReference type="CDD" id="cd00293">
    <property type="entry name" value="USP-like"/>
    <property type="match status" value="2"/>
</dbReference>
<protein>
    <recommendedName>
        <fullName evidence="2">UspA domain-containing protein</fullName>
    </recommendedName>
</protein>